<dbReference type="InParanoid" id="A0A507B671"/>
<protein>
    <submittedName>
        <fullName evidence="2">Uncharacterized protein</fullName>
    </submittedName>
</protein>
<dbReference type="RefSeq" id="XP_030997014.1">
    <property type="nucleotide sequence ID" value="XM_031139006.1"/>
</dbReference>
<dbReference type="EMBL" id="SKBQ01000022">
    <property type="protein sequence ID" value="TPX15303.1"/>
    <property type="molecule type" value="Genomic_DNA"/>
</dbReference>
<gene>
    <name evidence="2" type="ORF">E0L32_004580</name>
</gene>
<comment type="caution">
    <text evidence="2">The sequence shown here is derived from an EMBL/GenBank/DDBJ whole genome shotgun (WGS) entry which is preliminary data.</text>
</comment>
<evidence type="ECO:0000313" key="3">
    <source>
        <dbReference type="Proteomes" id="UP000319257"/>
    </source>
</evidence>
<feature type="signal peptide" evidence="1">
    <location>
        <begin position="1"/>
        <end position="16"/>
    </location>
</feature>
<feature type="chain" id="PRO_5021285615" evidence="1">
    <location>
        <begin position="17"/>
        <end position="255"/>
    </location>
</feature>
<evidence type="ECO:0000313" key="2">
    <source>
        <dbReference type="EMBL" id="TPX15303.1"/>
    </source>
</evidence>
<proteinExistence type="predicted"/>
<dbReference type="STRING" id="1093900.A0A507B671"/>
<dbReference type="Proteomes" id="UP000319257">
    <property type="component" value="Unassembled WGS sequence"/>
</dbReference>
<keyword evidence="3" id="KW-1185">Reference proteome</keyword>
<sequence length="255" mass="24589">MSKTLFVAVLVALAEARFGQEQIPVAAVQALSDFGNPGDAGTLSGQVPGVLLAAANPCAKVRDASRAALPPGSSLSRWGKGCETRECTSANHISPNKKLELADKIVATLGNDDAVLAAAAGLVAAEQNFNPFAVAIPSICADASLPATPELQGIVPLVDPDVVGAEVENANSARSLQAPLAAAGAQSVADIVAANGFSNFTAVAADGSQVAVAAGGNVNAGAGAATGAGAGAAAGKANAGGKAAAGGANKVQCGN</sequence>
<keyword evidence="1" id="KW-0732">Signal</keyword>
<organism evidence="2 3">
    <name type="scientific">Thyridium curvatum</name>
    <dbReference type="NCBI Taxonomy" id="1093900"/>
    <lineage>
        <taxon>Eukaryota</taxon>
        <taxon>Fungi</taxon>
        <taxon>Dikarya</taxon>
        <taxon>Ascomycota</taxon>
        <taxon>Pezizomycotina</taxon>
        <taxon>Sordariomycetes</taxon>
        <taxon>Sordariomycetidae</taxon>
        <taxon>Thyridiales</taxon>
        <taxon>Thyridiaceae</taxon>
        <taxon>Thyridium</taxon>
    </lineage>
</organism>
<evidence type="ECO:0000256" key="1">
    <source>
        <dbReference type="SAM" id="SignalP"/>
    </source>
</evidence>
<dbReference type="AlphaFoldDB" id="A0A507B671"/>
<dbReference type="GeneID" id="41972027"/>
<reference evidence="2 3" key="1">
    <citation type="submission" date="2019-06" db="EMBL/GenBank/DDBJ databases">
        <title>Draft genome sequence of the filamentous fungus Phialemoniopsis curvata isolated from diesel fuel.</title>
        <authorList>
            <person name="Varaljay V.A."/>
            <person name="Lyon W.J."/>
            <person name="Crouch A.L."/>
            <person name="Drake C.E."/>
            <person name="Hollomon J.M."/>
            <person name="Nadeau L.J."/>
            <person name="Nunn H.S."/>
            <person name="Stevenson B.S."/>
            <person name="Bojanowski C.L."/>
            <person name="Crookes-Goodson W.J."/>
        </authorList>
    </citation>
    <scope>NUCLEOTIDE SEQUENCE [LARGE SCALE GENOMIC DNA]</scope>
    <source>
        <strain evidence="2 3">D216</strain>
    </source>
</reference>
<accession>A0A507B671</accession>
<name>A0A507B671_9PEZI</name>
<dbReference type="OrthoDB" id="2141239at2759"/>